<gene>
    <name evidence="5" type="ORF">OXX778_LOCUS5745</name>
</gene>
<dbReference type="GO" id="GO:0005576">
    <property type="term" value="C:extracellular region"/>
    <property type="evidence" value="ECO:0007669"/>
    <property type="project" value="UniProtKB-SubCell"/>
</dbReference>
<keyword evidence="4" id="KW-0732">Signal</keyword>
<evidence type="ECO:0000256" key="4">
    <source>
        <dbReference type="SAM" id="SignalP"/>
    </source>
</evidence>
<dbReference type="OrthoDB" id="6063019at2759"/>
<protein>
    <submittedName>
        <fullName evidence="5">Uncharacterized protein</fullName>
    </submittedName>
</protein>
<dbReference type="GO" id="GO:0005179">
    <property type="term" value="F:hormone activity"/>
    <property type="evidence" value="ECO:0007669"/>
    <property type="project" value="InterPro"/>
</dbReference>
<evidence type="ECO:0000256" key="2">
    <source>
        <dbReference type="ARBA" id="ARBA00022525"/>
    </source>
</evidence>
<dbReference type="EMBL" id="CAJNOC010000643">
    <property type="protein sequence ID" value="CAF0786477.1"/>
    <property type="molecule type" value="Genomic_DNA"/>
</dbReference>
<keyword evidence="6" id="KW-1185">Reference proteome</keyword>
<keyword evidence="2" id="KW-0964">Secreted</keyword>
<dbReference type="Proteomes" id="UP000663879">
    <property type="component" value="Unassembled WGS sequence"/>
</dbReference>
<evidence type="ECO:0000313" key="6">
    <source>
        <dbReference type="Proteomes" id="UP000663879"/>
    </source>
</evidence>
<organism evidence="5 6">
    <name type="scientific">Brachionus calyciflorus</name>
    <dbReference type="NCBI Taxonomy" id="104777"/>
    <lineage>
        <taxon>Eukaryota</taxon>
        <taxon>Metazoa</taxon>
        <taxon>Spiralia</taxon>
        <taxon>Gnathifera</taxon>
        <taxon>Rotifera</taxon>
        <taxon>Eurotatoria</taxon>
        <taxon>Monogononta</taxon>
        <taxon>Pseudotrocha</taxon>
        <taxon>Ploima</taxon>
        <taxon>Brachionidae</taxon>
        <taxon>Brachionus</taxon>
    </lineage>
</organism>
<dbReference type="InterPro" id="IPR002047">
    <property type="entry name" value="Adipokinetic_hormone_CS"/>
</dbReference>
<comment type="subcellular location">
    <subcellularLocation>
        <location evidence="1">Secreted</location>
    </subcellularLocation>
</comment>
<sequence length="122" mass="13958">MKNSASVAIICLSVLVVSIVFDKAMCNPQLTFSSDWSGGKRELENSKTISNDKLDLIDQDKMEKRSPGWGKRSPGWGKRSSFESTNLLKLINKLKEYEEKADELRNFLFDLNEMQNYDNMSI</sequence>
<comment type="caution">
    <text evidence="5">The sequence shown here is derived from an EMBL/GenBank/DDBJ whole genome shotgun (WGS) entry which is preliminary data.</text>
</comment>
<keyword evidence="3" id="KW-0175">Coiled coil</keyword>
<reference evidence="5" key="1">
    <citation type="submission" date="2021-02" db="EMBL/GenBank/DDBJ databases">
        <authorList>
            <person name="Nowell W R."/>
        </authorList>
    </citation>
    <scope>NUCLEOTIDE SEQUENCE</scope>
    <source>
        <strain evidence="5">Ploen Becks lab</strain>
    </source>
</reference>
<evidence type="ECO:0000313" key="5">
    <source>
        <dbReference type="EMBL" id="CAF0786477.1"/>
    </source>
</evidence>
<accession>A0A813RTA0</accession>
<dbReference type="PROSITE" id="PS00256">
    <property type="entry name" value="AKH"/>
    <property type="match status" value="1"/>
</dbReference>
<feature type="chain" id="PRO_5032856855" evidence="4">
    <location>
        <begin position="27"/>
        <end position="122"/>
    </location>
</feature>
<name>A0A813RTA0_9BILA</name>
<feature type="coiled-coil region" evidence="3">
    <location>
        <begin position="87"/>
        <end position="114"/>
    </location>
</feature>
<evidence type="ECO:0000256" key="3">
    <source>
        <dbReference type="SAM" id="Coils"/>
    </source>
</evidence>
<evidence type="ECO:0000256" key="1">
    <source>
        <dbReference type="ARBA" id="ARBA00004613"/>
    </source>
</evidence>
<dbReference type="AlphaFoldDB" id="A0A813RTA0"/>
<proteinExistence type="predicted"/>
<feature type="signal peptide" evidence="4">
    <location>
        <begin position="1"/>
        <end position="26"/>
    </location>
</feature>